<dbReference type="EMBL" id="JAGYWB010000008">
    <property type="protein sequence ID" value="KAI0513423.1"/>
    <property type="molecule type" value="Genomic_DNA"/>
</dbReference>
<feature type="region of interest" description="Disordered" evidence="1">
    <location>
        <begin position="21"/>
        <end position="40"/>
    </location>
</feature>
<comment type="caution">
    <text evidence="2">The sequence shown here is derived from an EMBL/GenBank/DDBJ whole genome shotgun (WGS) entry which is preliminary data.</text>
</comment>
<evidence type="ECO:0000313" key="3">
    <source>
        <dbReference type="Proteomes" id="UP000829196"/>
    </source>
</evidence>
<name>A0A8T3BLF1_DENNO</name>
<gene>
    <name evidence="2" type="ORF">KFK09_009444</name>
</gene>
<evidence type="ECO:0000256" key="1">
    <source>
        <dbReference type="SAM" id="MobiDB-lite"/>
    </source>
</evidence>
<proteinExistence type="predicted"/>
<reference evidence="2" key="1">
    <citation type="journal article" date="2022" name="Front. Genet.">
        <title>Chromosome-Scale Assembly of the Dendrobium nobile Genome Provides Insights Into the Molecular Mechanism of the Biosynthesis of the Medicinal Active Ingredient of Dendrobium.</title>
        <authorList>
            <person name="Xu Q."/>
            <person name="Niu S.-C."/>
            <person name="Li K.-L."/>
            <person name="Zheng P.-J."/>
            <person name="Zhang X.-J."/>
            <person name="Jia Y."/>
            <person name="Liu Y."/>
            <person name="Niu Y.-X."/>
            <person name="Yu L.-H."/>
            <person name="Chen D.-F."/>
            <person name="Zhang G.-Q."/>
        </authorList>
    </citation>
    <scope>NUCLEOTIDE SEQUENCE</scope>
    <source>
        <tissue evidence="2">Leaf</tissue>
    </source>
</reference>
<dbReference type="AlphaFoldDB" id="A0A8T3BLF1"/>
<organism evidence="2 3">
    <name type="scientific">Dendrobium nobile</name>
    <name type="common">Orchid</name>
    <dbReference type="NCBI Taxonomy" id="94219"/>
    <lineage>
        <taxon>Eukaryota</taxon>
        <taxon>Viridiplantae</taxon>
        <taxon>Streptophyta</taxon>
        <taxon>Embryophyta</taxon>
        <taxon>Tracheophyta</taxon>
        <taxon>Spermatophyta</taxon>
        <taxon>Magnoliopsida</taxon>
        <taxon>Liliopsida</taxon>
        <taxon>Asparagales</taxon>
        <taxon>Orchidaceae</taxon>
        <taxon>Epidendroideae</taxon>
        <taxon>Malaxideae</taxon>
        <taxon>Dendrobiinae</taxon>
        <taxon>Dendrobium</taxon>
    </lineage>
</organism>
<dbReference type="Proteomes" id="UP000829196">
    <property type="component" value="Unassembled WGS sequence"/>
</dbReference>
<protein>
    <submittedName>
        <fullName evidence="2">Uncharacterized protein</fullName>
    </submittedName>
</protein>
<keyword evidence="3" id="KW-1185">Reference proteome</keyword>
<accession>A0A8T3BLF1</accession>
<evidence type="ECO:0000313" key="2">
    <source>
        <dbReference type="EMBL" id="KAI0513423.1"/>
    </source>
</evidence>
<sequence>MYSIKPPKRAFLYLTGRFPSHRQNDSKAHTKPTVRLPSPHAYKNPSRFDGNHSRALSHPVVPLTNAAPVLFLQRMRIQNWTVTFPCGRSAAIKPERLNAAYRTKVHCRMDHHLKPQLAAKLILKELLLLHLRWSCRSRFFFAFVAQKCRWEFAAKVMIPLCSCFKFFCQIKNGRNTRGNH</sequence>